<evidence type="ECO:0000313" key="2">
    <source>
        <dbReference type="Proteomes" id="UP000204584"/>
    </source>
</evidence>
<sequence>MTAPLPIDATTHTVKVRLSLAPPHASVVKTFDVPLERFSIYRTAYLTAEVVDALEEKTFGIDHAIVIDARLPTGMTIADADCVMELVGLVPLASAEPTLTEVVRLWPALALFGARHAVDRCHEALVRDISLDHADSILAVYLFDVMCAQWSLRCGFGRANVLAPLMPTGGSDAAARTTGSAQSIIDYMTLRDRLVDLGMAIESETLSSQDKVSLSPRDDGDDDECVERRRAMVAMTNKNRSNVQKAVAEALRDWALPLHAVDQVFATDFSMARPLTDAGARWLMTGDVAASTIPFEQNIRDLCPAFANVLLGKSGILAAGDVVMAGGAVVNATQRPKDRCSLPGSDIDLWIVGANHAARTLAFERTIRVLFDAVPGCYATVSGSVVTVHAPTHVTTTGTRLSAPVQVILTPYRSASQIVCGFDMSHACAYTMTAPTSMPPGRACARA</sequence>
<gene>
    <name evidence="1" type="ORF">psal_cds_34</name>
</gene>
<accession>S4VSY2</accession>
<reference evidence="1 2" key="1">
    <citation type="journal article" date="2013" name="Science">
        <title>Pandoraviruses: amoeba viruses with genomes up to 2.5 Mb reaching that of parasitic eukaryotes.</title>
        <authorList>
            <person name="Philippe N."/>
            <person name="Legendre M."/>
            <person name="Doutre G."/>
            <person name="Coute Y."/>
            <person name="Poirot O."/>
            <person name="Lescot M."/>
            <person name="Arslan D."/>
            <person name="Seltzer V."/>
            <person name="Bertaux L."/>
            <person name="Bruley C."/>
            <person name="Garin J."/>
            <person name="Claverie J.M."/>
            <person name="Abergel C."/>
        </authorList>
    </citation>
    <scope>NUCLEOTIDE SEQUENCE [LARGE SCALE GENOMIC DNA]</scope>
</reference>
<proteinExistence type="predicted"/>
<dbReference type="EMBL" id="KC977571">
    <property type="protein sequence ID" value="AGO83408.1"/>
    <property type="molecule type" value="Genomic_DNA"/>
</dbReference>
<organism evidence="1 2">
    <name type="scientific">Pandoravirus salinus</name>
    <dbReference type="NCBI Taxonomy" id="1349410"/>
    <lineage>
        <taxon>Viruses</taxon>
        <taxon>Pandoravirus</taxon>
    </lineage>
</organism>
<dbReference type="RefSeq" id="YP_008436470.1">
    <property type="nucleotide sequence ID" value="NC_022098.1"/>
</dbReference>
<name>S4VSY2_9VIRU</name>
<dbReference type="KEGG" id="vg:16605195"/>
<dbReference type="Proteomes" id="UP000204584">
    <property type="component" value="Segment"/>
</dbReference>
<evidence type="ECO:0000313" key="1">
    <source>
        <dbReference type="EMBL" id="AGO83408.1"/>
    </source>
</evidence>
<keyword evidence="2" id="KW-1185">Reference proteome</keyword>
<dbReference type="GeneID" id="16605195"/>
<protein>
    <submittedName>
        <fullName evidence="1">Uncharacterized protein</fullName>
    </submittedName>
</protein>